<dbReference type="InterPro" id="IPR036640">
    <property type="entry name" value="ABC1_TM_sf"/>
</dbReference>
<gene>
    <name evidence="8" type="ORF">GCM10009720_20420</name>
</gene>
<dbReference type="Gene3D" id="1.20.1560.10">
    <property type="entry name" value="ABC transporter type 1, transmembrane domain"/>
    <property type="match status" value="1"/>
</dbReference>
<keyword evidence="8" id="KW-0067">ATP-binding</keyword>
<dbReference type="RefSeq" id="WP_343958248.1">
    <property type="nucleotide sequence ID" value="NZ_BAAAMN010000041.1"/>
</dbReference>
<dbReference type="PANTHER" id="PTHR24221:SF654">
    <property type="entry name" value="ATP-BINDING CASSETTE SUB-FAMILY B MEMBER 6"/>
    <property type="match status" value="1"/>
</dbReference>
<feature type="compositionally biased region" description="Basic and acidic residues" evidence="5">
    <location>
        <begin position="346"/>
        <end position="356"/>
    </location>
</feature>
<dbReference type="EMBL" id="BAAAMN010000041">
    <property type="protein sequence ID" value="GAA2039791.1"/>
    <property type="molecule type" value="Genomic_DNA"/>
</dbReference>
<comment type="caution">
    <text evidence="8">The sequence shown here is derived from an EMBL/GenBank/DDBJ whole genome shotgun (WGS) entry which is preliminary data.</text>
</comment>
<evidence type="ECO:0000256" key="4">
    <source>
        <dbReference type="ARBA" id="ARBA00023136"/>
    </source>
</evidence>
<feature type="transmembrane region" description="Helical" evidence="6">
    <location>
        <begin position="157"/>
        <end position="177"/>
    </location>
</feature>
<feature type="domain" description="ABC transmembrane type-1" evidence="7">
    <location>
        <begin position="40"/>
        <end position="320"/>
    </location>
</feature>
<feature type="region of interest" description="Disordered" evidence="5">
    <location>
        <begin position="346"/>
        <end position="365"/>
    </location>
</feature>
<organism evidence="8 9">
    <name type="scientific">Yaniella flava</name>
    <dbReference type="NCBI Taxonomy" id="287930"/>
    <lineage>
        <taxon>Bacteria</taxon>
        <taxon>Bacillati</taxon>
        <taxon>Actinomycetota</taxon>
        <taxon>Actinomycetes</taxon>
        <taxon>Micrococcales</taxon>
        <taxon>Micrococcaceae</taxon>
        <taxon>Yaniella</taxon>
    </lineage>
</organism>
<dbReference type="PROSITE" id="PS50929">
    <property type="entry name" value="ABC_TM1F"/>
    <property type="match status" value="1"/>
</dbReference>
<dbReference type="Gene3D" id="3.40.50.300">
    <property type="entry name" value="P-loop containing nucleotide triphosphate hydrolases"/>
    <property type="match status" value="1"/>
</dbReference>
<evidence type="ECO:0000256" key="2">
    <source>
        <dbReference type="ARBA" id="ARBA00022692"/>
    </source>
</evidence>
<evidence type="ECO:0000256" key="3">
    <source>
        <dbReference type="ARBA" id="ARBA00022989"/>
    </source>
</evidence>
<feature type="transmembrane region" description="Helical" evidence="6">
    <location>
        <begin position="83"/>
        <end position="102"/>
    </location>
</feature>
<keyword evidence="8" id="KW-0547">Nucleotide-binding</keyword>
<reference evidence="9" key="1">
    <citation type="journal article" date="2019" name="Int. J. Syst. Evol. Microbiol.">
        <title>The Global Catalogue of Microorganisms (GCM) 10K type strain sequencing project: providing services to taxonomists for standard genome sequencing and annotation.</title>
        <authorList>
            <consortium name="The Broad Institute Genomics Platform"/>
            <consortium name="The Broad Institute Genome Sequencing Center for Infectious Disease"/>
            <person name="Wu L."/>
            <person name="Ma J."/>
        </authorList>
    </citation>
    <scope>NUCLEOTIDE SEQUENCE [LARGE SCALE GENOMIC DNA]</scope>
    <source>
        <strain evidence="9">JCM 13595</strain>
    </source>
</reference>
<dbReference type="Proteomes" id="UP001501461">
    <property type="component" value="Unassembled WGS sequence"/>
</dbReference>
<feature type="transmembrane region" description="Helical" evidence="6">
    <location>
        <begin position="40"/>
        <end position="63"/>
    </location>
</feature>
<dbReference type="InterPro" id="IPR039421">
    <property type="entry name" value="Type_1_exporter"/>
</dbReference>
<keyword evidence="4 6" id="KW-0472">Membrane</keyword>
<keyword evidence="3 6" id="KW-1133">Transmembrane helix</keyword>
<evidence type="ECO:0000259" key="7">
    <source>
        <dbReference type="PROSITE" id="PS50929"/>
    </source>
</evidence>
<protein>
    <submittedName>
        <fullName evidence="8">ABC transporter ATP-binding protein</fullName>
    </submittedName>
</protein>
<dbReference type="Pfam" id="PF00664">
    <property type="entry name" value="ABC_membrane"/>
    <property type="match status" value="1"/>
</dbReference>
<dbReference type="InterPro" id="IPR011527">
    <property type="entry name" value="ABC1_TM_dom"/>
</dbReference>
<evidence type="ECO:0000313" key="8">
    <source>
        <dbReference type="EMBL" id="GAA2039791.1"/>
    </source>
</evidence>
<keyword evidence="2 6" id="KW-0812">Transmembrane</keyword>
<feature type="compositionally biased region" description="Basic and acidic residues" evidence="5">
    <location>
        <begin position="18"/>
        <end position="28"/>
    </location>
</feature>
<name>A0ABP5G6M5_9MICC</name>
<dbReference type="GO" id="GO:0005524">
    <property type="term" value="F:ATP binding"/>
    <property type="evidence" value="ECO:0007669"/>
    <property type="project" value="UniProtKB-KW"/>
</dbReference>
<evidence type="ECO:0000256" key="5">
    <source>
        <dbReference type="SAM" id="MobiDB-lite"/>
    </source>
</evidence>
<dbReference type="InterPro" id="IPR027417">
    <property type="entry name" value="P-loop_NTPase"/>
</dbReference>
<evidence type="ECO:0000313" key="9">
    <source>
        <dbReference type="Proteomes" id="UP001501461"/>
    </source>
</evidence>
<dbReference type="SUPFAM" id="SSF52540">
    <property type="entry name" value="P-loop containing nucleoside triphosphate hydrolases"/>
    <property type="match status" value="1"/>
</dbReference>
<evidence type="ECO:0000256" key="6">
    <source>
        <dbReference type="SAM" id="Phobius"/>
    </source>
</evidence>
<sequence length="581" mass="62865">MSVTTPTQTMHTNQQAEKTTKKPQEKPVRMPKVWRGRRRLLLLGLVGLGIVQAVLALVMALTVDALLSGLPTANASPQLAPPWATMLGLAAAVIGIGAARWIERIVAEDLGQDYVYEQRRRLITAALHNIGNRSLGVVVTRASNDLTAVRNWIAQGLVPMLTGLPLVVVVVTVLGFINWPIAIAVAVPLVVTAVAMPFLARIAHNRARKVRRYRGRMSARIADAVQAGESVQVAGAVRRELNAVDRDSSRVVGASVKRARITGLIRALTVTAASLCTAAVVFLAVLGIIDVAGVASIMTLLGVMATPMSDLGRVVEYRQNYRAAWRILAPIFQSATQVQRAVRAKERAWKNEHTPQDADDTAAPSHPAEGVVIENLTVDHTAMPDLHARAGERILLDSADPNRINGVLKAVLVDGINPLESDHDDGPVVVIDGTEYGAAPASLRRELVGMASVRQPLERGSVQRLVSYRLPNTSVEDAKAILHRVGLSPVLYLHHKGLKTLLKNDGEPWSRAEVALLKLARALLGTPPLLVLENIDAALDEDGLATLRRILSDYPGTVLFSSFTPERLFADAEIRRWSLDQ</sequence>
<keyword evidence="9" id="KW-1185">Reference proteome</keyword>
<comment type="subcellular location">
    <subcellularLocation>
        <location evidence="1">Cell membrane</location>
        <topology evidence="1">Multi-pass membrane protein</topology>
    </subcellularLocation>
</comment>
<accession>A0ABP5G6M5</accession>
<evidence type="ECO:0000256" key="1">
    <source>
        <dbReference type="ARBA" id="ARBA00004651"/>
    </source>
</evidence>
<dbReference type="PANTHER" id="PTHR24221">
    <property type="entry name" value="ATP-BINDING CASSETTE SUB-FAMILY B"/>
    <property type="match status" value="1"/>
</dbReference>
<feature type="region of interest" description="Disordered" evidence="5">
    <location>
        <begin position="1"/>
        <end position="29"/>
    </location>
</feature>
<feature type="transmembrane region" description="Helical" evidence="6">
    <location>
        <begin position="183"/>
        <end position="204"/>
    </location>
</feature>
<dbReference type="SUPFAM" id="SSF90123">
    <property type="entry name" value="ABC transporter transmembrane region"/>
    <property type="match status" value="1"/>
</dbReference>
<feature type="transmembrane region" description="Helical" evidence="6">
    <location>
        <begin position="267"/>
        <end position="289"/>
    </location>
</feature>
<feature type="compositionally biased region" description="Polar residues" evidence="5">
    <location>
        <begin position="1"/>
        <end position="17"/>
    </location>
</feature>
<proteinExistence type="predicted"/>